<gene>
    <name evidence="2" type="ORF">MELE44368_02770</name>
</gene>
<accession>A0A439DV23</accession>
<dbReference type="Pfam" id="PF08378">
    <property type="entry name" value="NERD"/>
    <property type="match status" value="1"/>
</dbReference>
<dbReference type="RefSeq" id="WP_128108341.1">
    <property type="nucleotide sequence ID" value="NZ_ATDN01000012.1"/>
</dbReference>
<comment type="caution">
    <text evidence="2">The sequence shown here is derived from an EMBL/GenBank/DDBJ whole genome shotgun (WGS) entry which is preliminary data.</text>
</comment>
<dbReference type="InterPro" id="IPR011528">
    <property type="entry name" value="NERD"/>
</dbReference>
<evidence type="ECO:0000313" key="3">
    <source>
        <dbReference type="Proteomes" id="UP000287177"/>
    </source>
</evidence>
<protein>
    <recommendedName>
        <fullName evidence="1">NERD domain-containing protein</fullName>
    </recommendedName>
</protein>
<sequence length="187" mass="21361">MEDGRWVTIADSQFAHEKQGLDVVKQLLPDAPPFRAWANFEFRDNRGRWHEVDLLVLARDTLYLIELKHYRGILRGNDHVWLRDGHRAEDSPLLLARRKAQYFASLLPRQRIDEKSVRLLPGVTAQEFSAAFIGINWQLPAVDASALRGLKFSSALPDALARQTLSARLSDPCHAQRVSGENWSILR</sequence>
<evidence type="ECO:0000259" key="1">
    <source>
        <dbReference type="PROSITE" id="PS50965"/>
    </source>
</evidence>
<name>A0A439DV23_9MYCO</name>
<proteinExistence type="predicted"/>
<feature type="domain" description="NERD" evidence="1">
    <location>
        <begin position="12"/>
        <end position="126"/>
    </location>
</feature>
<dbReference type="PROSITE" id="PS50965">
    <property type="entry name" value="NERD"/>
    <property type="match status" value="1"/>
</dbReference>
<dbReference type="EMBL" id="ATDN01000012">
    <property type="protein sequence ID" value="RWA20893.1"/>
    <property type="molecule type" value="Genomic_DNA"/>
</dbReference>
<reference evidence="2 3" key="1">
    <citation type="submission" date="2013-06" db="EMBL/GenBank/DDBJ databases">
        <title>The draft sequence of the Mycobacterium elephantis genome.</title>
        <authorList>
            <person name="Pettersson F.B."/>
            <person name="Das S."/>
            <person name="Dasgupta S."/>
            <person name="Bhattacharya A."/>
            <person name="Kirsebom L.A."/>
        </authorList>
    </citation>
    <scope>NUCLEOTIDE SEQUENCE [LARGE SCALE GENOMIC DNA]</scope>
    <source>
        <strain evidence="2 3">DSM 44368</strain>
    </source>
</reference>
<evidence type="ECO:0000313" key="2">
    <source>
        <dbReference type="EMBL" id="RWA20893.1"/>
    </source>
</evidence>
<dbReference type="Proteomes" id="UP000287177">
    <property type="component" value="Unassembled WGS sequence"/>
</dbReference>
<organism evidence="2 3">
    <name type="scientific">Mycolicibacterium elephantis DSM 44368</name>
    <dbReference type="NCBI Taxonomy" id="1335622"/>
    <lineage>
        <taxon>Bacteria</taxon>
        <taxon>Bacillati</taxon>
        <taxon>Actinomycetota</taxon>
        <taxon>Actinomycetes</taxon>
        <taxon>Mycobacteriales</taxon>
        <taxon>Mycobacteriaceae</taxon>
        <taxon>Mycolicibacterium</taxon>
    </lineage>
</organism>
<dbReference type="AlphaFoldDB" id="A0A439DV23"/>
<keyword evidence="3" id="KW-1185">Reference proteome</keyword>